<dbReference type="InterPro" id="IPR050245">
    <property type="entry name" value="PrsA_foldase"/>
</dbReference>
<name>E0NPF4_9BACT</name>
<dbReference type="Proteomes" id="UP000004394">
    <property type="component" value="Unassembled WGS sequence"/>
</dbReference>
<evidence type="ECO:0000313" key="4">
    <source>
        <dbReference type="EMBL" id="EFM02913.1"/>
    </source>
</evidence>
<organism evidence="4 5">
    <name type="scientific">Hoylesella marshii DSM 16973 = JCM 13450</name>
    <dbReference type="NCBI Taxonomy" id="862515"/>
    <lineage>
        <taxon>Bacteria</taxon>
        <taxon>Pseudomonadati</taxon>
        <taxon>Bacteroidota</taxon>
        <taxon>Bacteroidia</taxon>
        <taxon>Bacteroidales</taxon>
        <taxon>Prevotellaceae</taxon>
        <taxon>Hoylesella</taxon>
    </lineage>
</organism>
<evidence type="ECO:0000259" key="3">
    <source>
        <dbReference type="PROSITE" id="PS50198"/>
    </source>
</evidence>
<dbReference type="GO" id="GO:0003755">
    <property type="term" value="F:peptidyl-prolyl cis-trans isomerase activity"/>
    <property type="evidence" value="ECO:0007669"/>
    <property type="project" value="UniProtKB-KW"/>
</dbReference>
<dbReference type="PANTHER" id="PTHR47245">
    <property type="entry name" value="PEPTIDYLPROLYL ISOMERASE"/>
    <property type="match status" value="1"/>
</dbReference>
<dbReference type="PROSITE" id="PS50198">
    <property type="entry name" value="PPIC_PPIASE_2"/>
    <property type="match status" value="1"/>
</dbReference>
<reference evidence="4" key="1">
    <citation type="submission" date="2010-07" db="EMBL/GenBank/DDBJ databases">
        <authorList>
            <person name="Muzny D."/>
            <person name="Qin X."/>
            <person name="Deng J."/>
            <person name="Jiang H."/>
            <person name="Liu Y."/>
            <person name="Qu J."/>
            <person name="Song X.-Z."/>
            <person name="Zhang L."/>
            <person name="Thornton R."/>
            <person name="Coyle M."/>
            <person name="Francisco L."/>
            <person name="Jackson L."/>
            <person name="Javaid M."/>
            <person name="Korchina V."/>
            <person name="Kovar C."/>
            <person name="Mata R."/>
            <person name="Mathew T."/>
            <person name="Ngo R."/>
            <person name="Nguyen L."/>
            <person name="Nguyen N."/>
            <person name="Okwuonu G."/>
            <person name="Ongeri F."/>
            <person name="Pham C."/>
            <person name="Simmons D."/>
            <person name="Wilczek-Boney K."/>
            <person name="Hale W."/>
            <person name="Jakkamsetti A."/>
            <person name="Pham P."/>
            <person name="Ruth R."/>
            <person name="San Lucas F."/>
            <person name="Warren J."/>
            <person name="Zhang J."/>
            <person name="Zhao Z."/>
            <person name="Zhou C."/>
            <person name="Zhu D."/>
            <person name="Lee S."/>
            <person name="Bess C."/>
            <person name="Blankenburg K."/>
            <person name="Forbes L."/>
            <person name="Fu Q."/>
            <person name="Gubbala S."/>
            <person name="Hirani K."/>
            <person name="Jayaseelan J.C."/>
            <person name="Lara F."/>
            <person name="Munidasa M."/>
            <person name="Palculict T."/>
            <person name="Patil S."/>
            <person name="Pu L.-L."/>
            <person name="Saada N."/>
            <person name="Tang L."/>
            <person name="Weissenberger G."/>
            <person name="Zhu Y."/>
            <person name="Hemphill L."/>
            <person name="Shang Y."/>
            <person name="Youmans B."/>
            <person name="Ayvaz T."/>
            <person name="Ross M."/>
            <person name="Santibanez J."/>
            <person name="Aqrawi P."/>
            <person name="Gross S."/>
            <person name="Joshi V."/>
            <person name="Fowler G."/>
            <person name="Nazareth L."/>
            <person name="Reid J."/>
            <person name="Worley K."/>
            <person name="Petrosino J."/>
            <person name="Highlander S."/>
            <person name="Gibbs R."/>
        </authorList>
    </citation>
    <scope>NUCLEOTIDE SEQUENCE [LARGE SCALE GENOMIC DNA]</scope>
    <source>
        <strain evidence="4">DSM 16973</strain>
    </source>
</reference>
<dbReference type="eggNOG" id="COG0760">
    <property type="taxonomic scope" value="Bacteria"/>
</dbReference>
<dbReference type="Pfam" id="PF00639">
    <property type="entry name" value="Rotamase"/>
    <property type="match status" value="1"/>
</dbReference>
<keyword evidence="1" id="KW-0413">Isomerase</keyword>
<dbReference type="InterPro" id="IPR046357">
    <property type="entry name" value="PPIase_dom_sf"/>
</dbReference>
<dbReference type="EMBL" id="AEEI01000004">
    <property type="protein sequence ID" value="EFM02913.1"/>
    <property type="molecule type" value="Genomic_DNA"/>
</dbReference>
<dbReference type="SUPFAM" id="SSF54534">
    <property type="entry name" value="FKBP-like"/>
    <property type="match status" value="1"/>
</dbReference>
<dbReference type="OrthoDB" id="14196at2"/>
<dbReference type="Gene3D" id="3.10.50.40">
    <property type="match status" value="1"/>
</dbReference>
<keyword evidence="2" id="KW-0732">Signal</keyword>
<dbReference type="BioCyc" id="PMAR862515-HMP:GMOO-60-MONOMER"/>
<dbReference type="PANTHER" id="PTHR47245:SF2">
    <property type="entry name" value="PEPTIDYL-PROLYL CIS-TRANS ISOMERASE HP_0175-RELATED"/>
    <property type="match status" value="1"/>
</dbReference>
<keyword evidence="5" id="KW-1185">Reference proteome</keyword>
<feature type="signal peptide" evidence="2">
    <location>
        <begin position="1"/>
        <end position="19"/>
    </location>
</feature>
<sequence>MKRKALLISLLLWSMIVAAQTDPIIMTIAGQPVSRSEFEYSYNKNNGKEAIDPKTVEEYAELFINYKLKVRAALDARLDTLSSFKNEFTVYRNQQVKPLLITDADVEAEARKIYEQRRAQIGDKGLIHPAHIFIRVPQNAPKEALDRAKQRIDSIYAALRGGADFATLAEKYSEDPMSARQGGALPWFAPGETLEDFEKTAYRLKTGETAPPMLSFAGYHIIRMLDRKQMEPFDELKADIIRALKTRNIREKIADERLKEMAETSKTGKTEAQIMDEKAAELSEKEQSLKYLIAEYHDGLLLYEISNRMIWEKAAQDEAALTAYFKKHKKTYQWDSPRYKGIAYYVKEASDVKKVKQCLRGKAFEEWPEVLRKAFNTDNTLRIRVEKGLFKQGDNALIDREVFHKDTTVVQQKDCPVAGVYGKLLKAPKEMSDVRGLVTADYQDYLEAEWVQALRRKYPVVIHQDVLATVNKH</sequence>
<dbReference type="AlphaFoldDB" id="E0NPF4"/>
<keyword evidence="1" id="KW-0697">Rotamase</keyword>
<dbReference type="STRING" id="862515.HMPREF0658_0055"/>
<evidence type="ECO:0000256" key="2">
    <source>
        <dbReference type="SAM" id="SignalP"/>
    </source>
</evidence>
<protein>
    <submittedName>
        <fullName evidence="4">PPIC-type PPIASE domain protein</fullName>
    </submittedName>
</protein>
<gene>
    <name evidence="4" type="ORF">HMPREF0658_0055</name>
</gene>
<comment type="caution">
    <text evidence="4">The sequence shown here is derived from an EMBL/GenBank/DDBJ whole genome shotgun (WGS) entry which is preliminary data.</text>
</comment>
<dbReference type="RefSeq" id="WP_006947681.1">
    <property type="nucleotide sequence ID" value="NZ_BAJI01000007.1"/>
</dbReference>
<feature type="domain" description="PpiC" evidence="3">
    <location>
        <begin position="124"/>
        <end position="226"/>
    </location>
</feature>
<evidence type="ECO:0000313" key="5">
    <source>
        <dbReference type="Proteomes" id="UP000004394"/>
    </source>
</evidence>
<evidence type="ECO:0000256" key="1">
    <source>
        <dbReference type="PROSITE-ProRule" id="PRU00278"/>
    </source>
</evidence>
<feature type="chain" id="PRO_5003138185" evidence="2">
    <location>
        <begin position="20"/>
        <end position="473"/>
    </location>
</feature>
<dbReference type="HOGENOM" id="CLU_019451_1_0_10"/>
<accession>E0NPF4</accession>
<proteinExistence type="predicted"/>
<dbReference type="InterPro" id="IPR000297">
    <property type="entry name" value="PPIase_PpiC"/>
</dbReference>